<evidence type="ECO:0000313" key="5">
    <source>
        <dbReference type="Proteomes" id="UP001251217"/>
    </source>
</evidence>
<name>A0ABU1X767_9NOCA</name>
<sequence>MRKDSAIPLVHDEEATVPDPHLVAVLALAPIVGFDLTIPPTVLGAAKADDGTDLYDVRICGLDRSPIPSTSGYTITPAYGAELLGRVDTVIVPGTAMPGPRHDGVLPSEVTAALASIRPDARIVSICTGAFVLGAAGLLDGRRATTHWKYAADFRTLFPAVLLDEDLLFVEDGNICTAAGLAAGVDLCLHLVRSDHGSAAANRAARYCVVPPWREGGQSQFIEQQVPDPGAESTAATREWALARLGEDLDLTTLAAHARMSVRTFTRRFKAETGTAPGAWILHQRMRHARHLLETTALTVDEVARASGMGTAASLRHHLRTQLGVAPIAYRKTFRQPRPEQDQPVTR</sequence>
<dbReference type="SMART" id="SM00342">
    <property type="entry name" value="HTH_ARAC"/>
    <property type="match status" value="1"/>
</dbReference>
<protein>
    <submittedName>
        <fullName evidence="4">Transcriptional regulator GlxA family with amidase domain</fullName>
    </submittedName>
</protein>
<dbReference type="InterPro" id="IPR029062">
    <property type="entry name" value="Class_I_gatase-like"/>
</dbReference>
<dbReference type="PANTHER" id="PTHR43130:SF3">
    <property type="entry name" value="HTH-TYPE TRANSCRIPTIONAL REGULATOR RV1931C"/>
    <property type="match status" value="1"/>
</dbReference>
<keyword evidence="1" id="KW-0805">Transcription regulation</keyword>
<dbReference type="Pfam" id="PF12833">
    <property type="entry name" value="HTH_18"/>
    <property type="match status" value="1"/>
</dbReference>
<dbReference type="SUPFAM" id="SSF46689">
    <property type="entry name" value="Homeodomain-like"/>
    <property type="match status" value="2"/>
</dbReference>
<dbReference type="InterPro" id="IPR009057">
    <property type="entry name" value="Homeodomain-like_sf"/>
</dbReference>
<dbReference type="Gene3D" id="3.40.50.880">
    <property type="match status" value="1"/>
</dbReference>
<evidence type="ECO:0000256" key="1">
    <source>
        <dbReference type="ARBA" id="ARBA00023015"/>
    </source>
</evidence>
<dbReference type="InterPro" id="IPR052158">
    <property type="entry name" value="INH-QAR"/>
</dbReference>
<feature type="domain" description="HTH araC/xylS-type" evidence="3">
    <location>
        <begin position="235"/>
        <end position="333"/>
    </location>
</feature>
<evidence type="ECO:0000259" key="3">
    <source>
        <dbReference type="PROSITE" id="PS01124"/>
    </source>
</evidence>
<dbReference type="CDD" id="cd03137">
    <property type="entry name" value="GATase1_AraC_1"/>
    <property type="match status" value="1"/>
</dbReference>
<evidence type="ECO:0000256" key="2">
    <source>
        <dbReference type="ARBA" id="ARBA00023163"/>
    </source>
</evidence>
<dbReference type="EMBL" id="JAVDWW010000001">
    <property type="protein sequence ID" value="MDR7166375.1"/>
    <property type="molecule type" value="Genomic_DNA"/>
</dbReference>
<keyword evidence="2" id="KW-0804">Transcription</keyword>
<dbReference type="Proteomes" id="UP001251217">
    <property type="component" value="Unassembled WGS sequence"/>
</dbReference>
<dbReference type="PROSITE" id="PS01124">
    <property type="entry name" value="HTH_ARAC_FAMILY_2"/>
    <property type="match status" value="1"/>
</dbReference>
<evidence type="ECO:0000313" key="4">
    <source>
        <dbReference type="EMBL" id="MDR7166375.1"/>
    </source>
</evidence>
<organism evidence="4 5">
    <name type="scientific">Nocardia kruczakiae</name>
    <dbReference type="NCBI Taxonomy" id="261477"/>
    <lineage>
        <taxon>Bacteria</taxon>
        <taxon>Bacillati</taxon>
        <taxon>Actinomycetota</taxon>
        <taxon>Actinomycetes</taxon>
        <taxon>Mycobacteriales</taxon>
        <taxon>Nocardiaceae</taxon>
        <taxon>Nocardia</taxon>
    </lineage>
</organism>
<reference evidence="4 5" key="1">
    <citation type="submission" date="2023-07" db="EMBL/GenBank/DDBJ databases">
        <title>Sorghum-associated microbial communities from plants grown in Nebraska, USA.</title>
        <authorList>
            <person name="Schachtman D."/>
        </authorList>
    </citation>
    <scope>NUCLEOTIDE SEQUENCE [LARGE SCALE GENOMIC DNA]</scope>
    <source>
        <strain evidence="4 5">4272</strain>
    </source>
</reference>
<accession>A0ABU1X767</accession>
<proteinExistence type="predicted"/>
<dbReference type="PANTHER" id="PTHR43130">
    <property type="entry name" value="ARAC-FAMILY TRANSCRIPTIONAL REGULATOR"/>
    <property type="match status" value="1"/>
</dbReference>
<dbReference type="RefSeq" id="WP_310398467.1">
    <property type="nucleotide sequence ID" value="NZ_JAVDWW010000001.1"/>
</dbReference>
<comment type="caution">
    <text evidence="4">The sequence shown here is derived from an EMBL/GenBank/DDBJ whole genome shotgun (WGS) entry which is preliminary data.</text>
</comment>
<dbReference type="InterPro" id="IPR002818">
    <property type="entry name" value="DJ-1/PfpI"/>
</dbReference>
<dbReference type="Gene3D" id="1.10.10.60">
    <property type="entry name" value="Homeodomain-like"/>
    <property type="match status" value="1"/>
</dbReference>
<gene>
    <name evidence="4" type="ORF">J2W56_000093</name>
</gene>
<keyword evidence="5" id="KW-1185">Reference proteome</keyword>
<dbReference type="InterPro" id="IPR018060">
    <property type="entry name" value="HTH_AraC"/>
</dbReference>
<dbReference type="Pfam" id="PF01965">
    <property type="entry name" value="DJ-1_PfpI"/>
    <property type="match status" value="1"/>
</dbReference>
<dbReference type="SUPFAM" id="SSF52317">
    <property type="entry name" value="Class I glutamine amidotransferase-like"/>
    <property type="match status" value="1"/>
</dbReference>